<dbReference type="Proteomes" id="UP000247409">
    <property type="component" value="Unassembled WGS sequence"/>
</dbReference>
<organism evidence="2 3">
    <name type="scientific">Gracilariopsis chorda</name>
    <dbReference type="NCBI Taxonomy" id="448386"/>
    <lineage>
        <taxon>Eukaryota</taxon>
        <taxon>Rhodophyta</taxon>
        <taxon>Florideophyceae</taxon>
        <taxon>Rhodymeniophycidae</taxon>
        <taxon>Gracilariales</taxon>
        <taxon>Gracilariaceae</taxon>
        <taxon>Gracilariopsis</taxon>
    </lineage>
</organism>
<feature type="region of interest" description="Disordered" evidence="1">
    <location>
        <begin position="36"/>
        <end position="83"/>
    </location>
</feature>
<feature type="compositionally biased region" description="Basic and acidic residues" evidence="1">
    <location>
        <begin position="42"/>
        <end position="51"/>
    </location>
</feature>
<proteinExistence type="predicted"/>
<keyword evidence="3" id="KW-1185">Reference proteome</keyword>
<protein>
    <submittedName>
        <fullName evidence="2">Uncharacterized protein</fullName>
    </submittedName>
</protein>
<evidence type="ECO:0000256" key="1">
    <source>
        <dbReference type="SAM" id="MobiDB-lite"/>
    </source>
</evidence>
<dbReference type="AlphaFoldDB" id="A0A2V3IK24"/>
<evidence type="ECO:0000313" key="3">
    <source>
        <dbReference type="Proteomes" id="UP000247409"/>
    </source>
</evidence>
<gene>
    <name evidence="2" type="ORF">BWQ96_07913</name>
</gene>
<sequence>MFVVPLVGAVSAIPVAIKAVGELHRITVLQSNTLARQGLSVPDKRGEDSRLSRQRAGGISGGLPKKEPSWAGKVPSKPVTGDLRKGYEVGGLGNATSSKGNLVDILDMVPRKTAGTSDYKKINRPQPKRLPGFGNQSFSP</sequence>
<comment type="caution">
    <text evidence="2">The sequence shown here is derived from an EMBL/GenBank/DDBJ whole genome shotgun (WGS) entry which is preliminary data.</text>
</comment>
<reference evidence="2 3" key="1">
    <citation type="journal article" date="2018" name="Mol. Biol. Evol.">
        <title>Analysis of the draft genome of the red seaweed Gracilariopsis chorda provides insights into genome size evolution in Rhodophyta.</title>
        <authorList>
            <person name="Lee J."/>
            <person name="Yang E.C."/>
            <person name="Graf L."/>
            <person name="Yang J.H."/>
            <person name="Qiu H."/>
            <person name="Zel Zion U."/>
            <person name="Chan C.X."/>
            <person name="Stephens T.G."/>
            <person name="Weber A.P.M."/>
            <person name="Boo G.H."/>
            <person name="Boo S.M."/>
            <person name="Kim K.M."/>
            <person name="Shin Y."/>
            <person name="Jung M."/>
            <person name="Lee S.J."/>
            <person name="Yim H.S."/>
            <person name="Lee J.H."/>
            <person name="Bhattacharya D."/>
            <person name="Yoon H.S."/>
        </authorList>
    </citation>
    <scope>NUCLEOTIDE SEQUENCE [LARGE SCALE GENOMIC DNA]</scope>
    <source>
        <strain evidence="2 3">SKKU-2015</strain>
        <tissue evidence="2">Whole body</tissue>
    </source>
</reference>
<feature type="region of interest" description="Disordered" evidence="1">
    <location>
        <begin position="114"/>
        <end position="140"/>
    </location>
</feature>
<evidence type="ECO:0000313" key="2">
    <source>
        <dbReference type="EMBL" id="PXF42393.1"/>
    </source>
</evidence>
<dbReference type="EMBL" id="NBIV01000166">
    <property type="protein sequence ID" value="PXF42393.1"/>
    <property type="molecule type" value="Genomic_DNA"/>
</dbReference>
<accession>A0A2V3IK24</accession>
<name>A0A2V3IK24_9FLOR</name>